<evidence type="ECO:0000259" key="4">
    <source>
        <dbReference type="Pfam" id="PF05426"/>
    </source>
</evidence>
<dbReference type="Proteomes" id="UP001501237">
    <property type="component" value="Unassembled WGS sequence"/>
</dbReference>
<accession>A0ABP6QMC7</accession>
<dbReference type="InterPro" id="IPR008397">
    <property type="entry name" value="Alginate_lyase_dom"/>
</dbReference>
<organism evidence="5 6">
    <name type="scientific">Actinocorallia longicatena</name>
    <dbReference type="NCBI Taxonomy" id="111803"/>
    <lineage>
        <taxon>Bacteria</taxon>
        <taxon>Bacillati</taxon>
        <taxon>Actinomycetota</taxon>
        <taxon>Actinomycetes</taxon>
        <taxon>Streptosporangiales</taxon>
        <taxon>Thermomonosporaceae</taxon>
        <taxon>Actinocorallia</taxon>
    </lineage>
</organism>
<evidence type="ECO:0000313" key="5">
    <source>
        <dbReference type="EMBL" id="GAA3235193.1"/>
    </source>
</evidence>
<reference evidence="6" key="1">
    <citation type="journal article" date="2019" name="Int. J. Syst. Evol. Microbiol.">
        <title>The Global Catalogue of Microorganisms (GCM) 10K type strain sequencing project: providing services to taxonomists for standard genome sequencing and annotation.</title>
        <authorList>
            <consortium name="The Broad Institute Genomics Platform"/>
            <consortium name="The Broad Institute Genome Sequencing Center for Infectious Disease"/>
            <person name="Wu L."/>
            <person name="Ma J."/>
        </authorList>
    </citation>
    <scope>NUCLEOTIDE SEQUENCE [LARGE SCALE GENOMIC DNA]</scope>
    <source>
        <strain evidence="6">JCM 9377</strain>
    </source>
</reference>
<dbReference type="Pfam" id="PF05426">
    <property type="entry name" value="Alginate_lyase"/>
    <property type="match status" value="1"/>
</dbReference>
<dbReference type="PROSITE" id="PS51257">
    <property type="entry name" value="PROKAR_LIPOPROTEIN"/>
    <property type="match status" value="1"/>
</dbReference>
<gene>
    <name evidence="5" type="ORF">GCM10010468_68790</name>
</gene>
<dbReference type="InterPro" id="IPR008929">
    <property type="entry name" value="Chondroitin_lyas"/>
</dbReference>
<keyword evidence="1 3" id="KW-0732">Signal</keyword>
<proteinExistence type="predicted"/>
<dbReference type="RefSeq" id="WP_344836845.1">
    <property type="nucleotide sequence ID" value="NZ_BAAAUV010000027.1"/>
</dbReference>
<dbReference type="EMBL" id="BAAAUV010000027">
    <property type="protein sequence ID" value="GAA3235193.1"/>
    <property type="molecule type" value="Genomic_DNA"/>
</dbReference>
<dbReference type="SUPFAM" id="SSF48230">
    <property type="entry name" value="Chondroitin AC/alginate lyase"/>
    <property type="match status" value="1"/>
</dbReference>
<evidence type="ECO:0000256" key="3">
    <source>
        <dbReference type="SAM" id="SignalP"/>
    </source>
</evidence>
<keyword evidence="2 5" id="KW-0456">Lyase</keyword>
<sequence length="421" mass="46783">MPVRRKLAALAAPPLLLACLLAPTVPAHALPAKGRIPASHPSARKKPKFVHPGVQLSRADLDYVRKRLKKEPWKSAYKAVKKTRYASLTARPKPAKEIACGPFGAGSNAACTDERNDAITAYTAALLWYYGKDKRYLTQATRYLDAWSAANATRTLGDAPLAAAWSGQNWIRAAEIIRYTQPKGKKWKNEKRFSSVLRGRILPLIRNGYTANGMNGNWDLVMADATIGAGVYLNDRGVFDQAIKVLRSRVPAYFYLESDGDRPHQPSVPVWDIDGYWWQPCSETTNPLDPNPNPCGPGDPRPAYAEGMTQETCRDRIHPMYGIAATMQTAATAKIQGKNLYPELKKRLTAALEFQSKHWLTPVPAWLCGGKLNKALAPGLELGYQAYRKQATLSWTRKALLKQRPAGLEQFMAWETLTNAR</sequence>
<keyword evidence="6" id="KW-1185">Reference proteome</keyword>
<dbReference type="Gene3D" id="1.50.10.100">
    <property type="entry name" value="Chondroitin AC/alginate lyase"/>
    <property type="match status" value="1"/>
</dbReference>
<comment type="caution">
    <text evidence="5">The sequence shown here is derived from an EMBL/GenBank/DDBJ whole genome shotgun (WGS) entry which is preliminary data.</text>
</comment>
<feature type="domain" description="Alginate lyase" evidence="4">
    <location>
        <begin position="117"/>
        <end position="248"/>
    </location>
</feature>
<feature type="signal peptide" evidence="3">
    <location>
        <begin position="1"/>
        <end position="29"/>
    </location>
</feature>
<evidence type="ECO:0000256" key="2">
    <source>
        <dbReference type="ARBA" id="ARBA00023239"/>
    </source>
</evidence>
<feature type="chain" id="PRO_5046610902" evidence="3">
    <location>
        <begin position="30"/>
        <end position="421"/>
    </location>
</feature>
<dbReference type="GO" id="GO:0016829">
    <property type="term" value="F:lyase activity"/>
    <property type="evidence" value="ECO:0007669"/>
    <property type="project" value="UniProtKB-KW"/>
</dbReference>
<evidence type="ECO:0000256" key="1">
    <source>
        <dbReference type="ARBA" id="ARBA00022729"/>
    </source>
</evidence>
<evidence type="ECO:0000313" key="6">
    <source>
        <dbReference type="Proteomes" id="UP001501237"/>
    </source>
</evidence>
<name>A0ABP6QMC7_9ACTN</name>
<protein>
    <submittedName>
        <fullName evidence="5">Alginate lyase family protein</fullName>
    </submittedName>
</protein>